<name>A0A7X8SQ65_9BACT</name>
<evidence type="ECO:0000259" key="5">
    <source>
        <dbReference type="PROSITE" id="PS50850"/>
    </source>
</evidence>
<dbReference type="Gene3D" id="1.20.1250.20">
    <property type="entry name" value="MFS general substrate transporter like domains"/>
    <property type="match status" value="1"/>
</dbReference>
<feature type="transmembrane region" description="Helical" evidence="4">
    <location>
        <begin position="7"/>
        <end position="25"/>
    </location>
</feature>
<organism evidence="6 7">
    <name type="scientific">Flammeovirga agarivorans</name>
    <dbReference type="NCBI Taxonomy" id="2726742"/>
    <lineage>
        <taxon>Bacteria</taxon>
        <taxon>Pseudomonadati</taxon>
        <taxon>Bacteroidota</taxon>
        <taxon>Cytophagia</taxon>
        <taxon>Cytophagales</taxon>
        <taxon>Flammeovirgaceae</taxon>
        <taxon>Flammeovirga</taxon>
    </lineage>
</organism>
<accession>A0A7X8SQ65</accession>
<dbReference type="GO" id="GO:0022857">
    <property type="term" value="F:transmembrane transporter activity"/>
    <property type="evidence" value="ECO:0007669"/>
    <property type="project" value="InterPro"/>
</dbReference>
<protein>
    <submittedName>
        <fullName evidence="6">MFS transporter</fullName>
    </submittedName>
</protein>
<dbReference type="PROSITE" id="PS50850">
    <property type="entry name" value="MFS"/>
    <property type="match status" value="1"/>
</dbReference>
<evidence type="ECO:0000256" key="2">
    <source>
        <dbReference type="ARBA" id="ARBA00022989"/>
    </source>
</evidence>
<feature type="transmembrane region" description="Helical" evidence="4">
    <location>
        <begin position="304"/>
        <end position="326"/>
    </location>
</feature>
<evidence type="ECO:0000313" key="7">
    <source>
        <dbReference type="Proteomes" id="UP000585050"/>
    </source>
</evidence>
<feature type="transmembrane region" description="Helical" evidence="4">
    <location>
        <begin position="99"/>
        <end position="118"/>
    </location>
</feature>
<evidence type="ECO:0000256" key="3">
    <source>
        <dbReference type="ARBA" id="ARBA00023136"/>
    </source>
</evidence>
<dbReference type="InterPro" id="IPR036259">
    <property type="entry name" value="MFS_trans_sf"/>
</dbReference>
<dbReference type="GO" id="GO:0005886">
    <property type="term" value="C:plasma membrane"/>
    <property type="evidence" value="ECO:0007669"/>
    <property type="project" value="TreeGrafter"/>
</dbReference>
<keyword evidence="2 4" id="KW-1133">Transmembrane helix</keyword>
<dbReference type="InterPro" id="IPR011701">
    <property type="entry name" value="MFS"/>
</dbReference>
<evidence type="ECO:0000256" key="1">
    <source>
        <dbReference type="ARBA" id="ARBA00022692"/>
    </source>
</evidence>
<gene>
    <name evidence="6" type="ORF">HGP29_24295</name>
</gene>
<dbReference type="Proteomes" id="UP000585050">
    <property type="component" value="Unassembled WGS sequence"/>
</dbReference>
<feature type="transmembrane region" description="Helical" evidence="4">
    <location>
        <begin position="366"/>
        <end position="385"/>
    </location>
</feature>
<dbReference type="PANTHER" id="PTHR23521:SF3">
    <property type="entry name" value="MFS TRANSPORTER"/>
    <property type="match status" value="1"/>
</dbReference>
<dbReference type="InterPro" id="IPR020846">
    <property type="entry name" value="MFS_dom"/>
</dbReference>
<dbReference type="SUPFAM" id="SSF103473">
    <property type="entry name" value="MFS general substrate transporter"/>
    <property type="match status" value="1"/>
</dbReference>
<keyword evidence="7" id="KW-1185">Reference proteome</keyword>
<dbReference type="Pfam" id="PF07690">
    <property type="entry name" value="MFS_1"/>
    <property type="match status" value="1"/>
</dbReference>
<reference evidence="6 7" key="1">
    <citation type="submission" date="2020-04" db="EMBL/GenBank/DDBJ databases">
        <title>Flammeovirga sp. SR4, a novel species isolated from seawater.</title>
        <authorList>
            <person name="Wang X."/>
        </authorList>
    </citation>
    <scope>NUCLEOTIDE SEQUENCE [LARGE SCALE GENOMIC DNA]</scope>
    <source>
        <strain evidence="6 7">SR4</strain>
    </source>
</reference>
<feature type="transmembrane region" description="Helical" evidence="4">
    <location>
        <begin position="277"/>
        <end position="298"/>
    </location>
</feature>
<feature type="transmembrane region" description="Helical" evidence="4">
    <location>
        <begin position="73"/>
        <end position="93"/>
    </location>
</feature>
<feature type="transmembrane region" description="Helical" evidence="4">
    <location>
        <begin position="212"/>
        <end position="229"/>
    </location>
</feature>
<feature type="domain" description="Major facilitator superfamily (MFS) profile" evidence="5">
    <location>
        <begin position="1"/>
        <end position="392"/>
    </location>
</feature>
<evidence type="ECO:0000256" key="4">
    <source>
        <dbReference type="SAM" id="Phobius"/>
    </source>
</evidence>
<feature type="transmembrane region" description="Helical" evidence="4">
    <location>
        <begin position="45"/>
        <end position="66"/>
    </location>
</feature>
<dbReference type="CDD" id="cd06174">
    <property type="entry name" value="MFS"/>
    <property type="match status" value="1"/>
</dbReference>
<feature type="transmembrane region" description="Helical" evidence="4">
    <location>
        <begin position="338"/>
        <end position="360"/>
    </location>
</feature>
<dbReference type="PANTHER" id="PTHR23521">
    <property type="entry name" value="TRANSPORTER MFS SUPERFAMILY"/>
    <property type="match status" value="1"/>
</dbReference>
<comment type="caution">
    <text evidence="6">The sequence shown here is derived from an EMBL/GenBank/DDBJ whole genome shotgun (WGS) entry which is preliminary data.</text>
</comment>
<keyword evidence="3 4" id="KW-0472">Membrane</keyword>
<feature type="transmembrane region" description="Helical" evidence="4">
    <location>
        <begin position="162"/>
        <end position="182"/>
    </location>
</feature>
<dbReference type="AlphaFoldDB" id="A0A7X8SQ65"/>
<sequence>MNYKKYILHIIVIAQFLCTSLWFASNAVMPELINSFSLENNVLSYLTSSVQLGFIIGTLVFALLSIADRFSPVQVFFACGVLGAVFNGGMTWAGNTLETLVVLRFLTGFFLAGIYPVGMKIAADYYKQGLGKSLGFLVGALVLGTALPHLLKGAKGDLPWEFVIMTTSLLAVIGGGSMYFFVGDGPYRTPSQKLQLSAISQVFKNKEFRKSAFGYFGHMWELYTFWALVPAMLQTYNLMHPQVTINIPVYSFLVIGIGSLACILSGYLSLRFKVRKVALLALLFSGFCCLISPMMFTVGSFPTFFLFLLFWGMTVIADSPLFSTIVAQTAPPALKGTALTIVNCIGFLITIISIQCIQYLSENTDSMQYLIGLVIGPVLGLIALIDRSEEVQTNRINKSGKSTITGN</sequence>
<keyword evidence="1 4" id="KW-0812">Transmembrane</keyword>
<dbReference type="RefSeq" id="WP_168885058.1">
    <property type="nucleotide sequence ID" value="NZ_JABAIL010000011.1"/>
</dbReference>
<feature type="transmembrane region" description="Helical" evidence="4">
    <location>
        <begin position="249"/>
        <end position="270"/>
    </location>
</feature>
<evidence type="ECO:0000313" key="6">
    <source>
        <dbReference type="EMBL" id="NLR94347.1"/>
    </source>
</evidence>
<dbReference type="EMBL" id="JABAIL010000011">
    <property type="protein sequence ID" value="NLR94347.1"/>
    <property type="molecule type" value="Genomic_DNA"/>
</dbReference>
<feature type="transmembrane region" description="Helical" evidence="4">
    <location>
        <begin position="130"/>
        <end position="150"/>
    </location>
</feature>
<proteinExistence type="predicted"/>